<reference evidence="2 3" key="1">
    <citation type="journal article" date="2013" name="Int. J. Syst. Evol. Microbiol.">
        <title>Kordia antarctica sp. nov., isolated from Antarctic seawater.</title>
        <authorList>
            <person name="Baek K."/>
            <person name="Choi A."/>
            <person name="Kang I."/>
            <person name="Lee K."/>
            <person name="Cho J.C."/>
        </authorList>
    </citation>
    <scope>NUCLEOTIDE SEQUENCE [LARGE SCALE GENOMIC DNA]</scope>
    <source>
        <strain evidence="2 3">IMCC3317</strain>
    </source>
</reference>
<dbReference type="KEGG" id="kan:IMCC3317_20610"/>
<proteinExistence type="predicted"/>
<protein>
    <submittedName>
        <fullName evidence="2">Uncharacterized protein</fullName>
    </submittedName>
</protein>
<name>A0A7L4ZKE8_9FLAO</name>
<dbReference type="AlphaFoldDB" id="A0A7L4ZKE8"/>
<dbReference type="RefSeq" id="WP_160129381.1">
    <property type="nucleotide sequence ID" value="NZ_CP019288.1"/>
</dbReference>
<keyword evidence="1" id="KW-1133">Transmembrane helix</keyword>
<evidence type="ECO:0000313" key="2">
    <source>
        <dbReference type="EMBL" id="QHI36696.1"/>
    </source>
</evidence>
<keyword evidence="1" id="KW-0812">Transmembrane</keyword>
<gene>
    <name evidence="2" type="ORF">IMCC3317_20610</name>
</gene>
<evidence type="ECO:0000313" key="3">
    <source>
        <dbReference type="Proteomes" id="UP000464657"/>
    </source>
</evidence>
<feature type="transmembrane region" description="Helical" evidence="1">
    <location>
        <begin position="7"/>
        <end position="27"/>
    </location>
</feature>
<feature type="transmembrane region" description="Helical" evidence="1">
    <location>
        <begin position="47"/>
        <end position="66"/>
    </location>
</feature>
<evidence type="ECO:0000256" key="1">
    <source>
        <dbReference type="SAM" id="Phobius"/>
    </source>
</evidence>
<keyword evidence="3" id="KW-1185">Reference proteome</keyword>
<keyword evidence="1" id="KW-0472">Membrane</keyword>
<organism evidence="2 3">
    <name type="scientific">Kordia antarctica</name>
    <dbReference type="NCBI Taxonomy" id="1218801"/>
    <lineage>
        <taxon>Bacteria</taxon>
        <taxon>Pseudomonadati</taxon>
        <taxon>Bacteroidota</taxon>
        <taxon>Flavobacteriia</taxon>
        <taxon>Flavobacteriales</taxon>
        <taxon>Flavobacteriaceae</taxon>
        <taxon>Kordia</taxon>
    </lineage>
</organism>
<accession>A0A7L4ZKE8</accession>
<dbReference type="EMBL" id="CP019288">
    <property type="protein sequence ID" value="QHI36696.1"/>
    <property type="molecule type" value="Genomic_DNA"/>
</dbReference>
<dbReference type="OrthoDB" id="1451166at2"/>
<dbReference type="Proteomes" id="UP000464657">
    <property type="component" value="Chromosome"/>
</dbReference>
<sequence>MVKVDVIVNYFVALAVPRIVFVILKMTKEFGGGPAINSSLKDISFRYGMEEGIGVLIFLGILLYNLSNRLVHKYYSDKIKKERKENKLLTNEILKQINMYPISKPLKQKLISAYILQTYY</sequence>